<dbReference type="CDD" id="cd06257">
    <property type="entry name" value="DnaJ"/>
    <property type="match status" value="1"/>
</dbReference>
<dbReference type="InterPro" id="IPR036869">
    <property type="entry name" value="J_dom_sf"/>
</dbReference>
<dbReference type="RefSeq" id="WP_188775147.1">
    <property type="nucleotide sequence ID" value="NZ_BMMB01000004.1"/>
</dbReference>
<evidence type="ECO:0000313" key="6">
    <source>
        <dbReference type="Proteomes" id="UP001185028"/>
    </source>
</evidence>
<comment type="caution">
    <text evidence="5">The sequence shown here is derived from an EMBL/GenBank/DDBJ whole genome shotgun (WGS) entry which is preliminary data.</text>
</comment>
<keyword evidence="2" id="KW-0346">Stress response</keyword>
<evidence type="ECO:0000256" key="3">
    <source>
        <dbReference type="SAM" id="MobiDB-lite"/>
    </source>
</evidence>
<dbReference type="Pfam" id="PF00226">
    <property type="entry name" value="DnaJ"/>
    <property type="match status" value="1"/>
</dbReference>
<dbReference type="PROSITE" id="PS50076">
    <property type="entry name" value="DNAJ_2"/>
    <property type="match status" value="1"/>
</dbReference>
<dbReference type="Proteomes" id="UP001185028">
    <property type="component" value="Unassembled WGS sequence"/>
</dbReference>
<proteinExistence type="predicted"/>
<keyword evidence="1" id="KW-0235">DNA replication</keyword>
<accession>A0ABU1J267</accession>
<evidence type="ECO:0000256" key="1">
    <source>
        <dbReference type="ARBA" id="ARBA00022705"/>
    </source>
</evidence>
<dbReference type="EMBL" id="JAVDQH010000015">
    <property type="protein sequence ID" value="MDR6245556.1"/>
    <property type="molecule type" value="Genomic_DNA"/>
</dbReference>
<reference evidence="5 6" key="1">
    <citation type="submission" date="2023-07" db="EMBL/GenBank/DDBJ databases">
        <title>Genomic Encyclopedia of Type Strains, Phase IV (KMG-IV): sequencing the most valuable type-strain genomes for metagenomic binning, comparative biology and taxonomic classification.</title>
        <authorList>
            <person name="Goeker M."/>
        </authorList>
    </citation>
    <scope>NUCLEOTIDE SEQUENCE [LARGE SCALE GENOMIC DNA]</scope>
    <source>
        <strain evidence="5 6">DSM 22170</strain>
    </source>
</reference>
<protein>
    <submittedName>
        <fullName evidence="5">Molecular chaperone DnaJ</fullName>
    </submittedName>
</protein>
<dbReference type="SMART" id="SM00271">
    <property type="entry name" value="DnaJ"/>
    <property type="match status" value="1"/>
</dbReference>
<dbReference type="PRINTS" id="PR00625">
    <property type="entry name" value="JDOMAIN"/>
</dbReference>
<dbReference type="InterPro" id="IPR018253">
    <property type="entry name" value="DnaJ_domain_CS"/>
</dbReference>
<sequence length="144" mass="16669">MSNWYQVLGVAPEADAAQIKQAYRKLAKQHHPDRNQGSADAAQRFKQIQQAYETLGDEQNRTRYDESLKRTTSEQRQSRATAANGERTRTTARPDFDPRDVQTQFERFFGFTTNGEKKEDTGNKTSKNPLDTSQLFDRYFGKRQ</sequence>
<organism evidence="5 6">
    <name type="scientific">Paenibacillus hunanensis</name>
    <dbReference type="NCBI Taxonomy" id="539262"/>
    <lineage>
        <taxon>Bacteria</taxon>
        <taxon>Bacillati</taxon>
        <taxon>Bacillota</taxon>
        <taxon>Bacilli</taxon>
        <taxon>Bacillales</taxon>
        <taxon>Paenibacillaceae</taxon>
        <taxon>Paenibacillus</taxon>
    </lineage>
</organism>
<dbReference type="PROSITE" id="PS00636">
    <property type="entry name" value="DNAJ_1"/>
    <property type="match status" value="1"/>
</dbReference>
<dbReference type="InterPro" id="IPR001623">
    <property type="entry name" value="DnaJ_domain"/>
</dbReference>
<evidence type="ECO:0000313" key="5">
    <source>
        <dbReference type="EMBL" id="MDR6245556.1"/>
    </source>
</evidence>
<dbReference type="SUPFAM" id="SSF46565">
    <property type="entry name" value="Chaperone J-domain"/>
    <property type="match status" value="1"/>
</dbReference>
<feature type="compositionally biased region" description="Basic and acidic residues" evidence="3">
    <location>
        <begin position="58"/>
        <end position="77"/>
    </location>
</feature>
<dbReference type="PANTHER" id="PTHR24074">
    <property type="entry name" value="CO-CHAPERONE PROTEIN DJLA"/>
    <property type="match status" value="1"/>
</dbReference>
<feature type="domain" description="J" evidence="4">
    <location>
        <begin position="3"/>
        <end position="68"/>
    </location>
</feature>
<feature type="compositionally biased region" description="Polar residues" evidence="3">
    <location>
        <begin position="123"/>
        <end position="135"/>
    </location>
</feature>
<dbReference type="Gene3D" id="1.10.287.110">
    <property type="entry name" value="DnaJ domain"/>
    <property type="match status" value="1"/>
</dbReference>
<dbReference type="InterPro" id="IPR050817">
    <property type="entry name" value="DjlA_DnaK_co-chaperone"/>
</dbReference>
<keyword evidence="6" id="KW-1185">Reference proteome</keyword>
<evidence type="ECO:0000256" key="2">
    <source>
        <dbReference type="ARBA" id="ARBA00023016"/>
    </source>
</evidence>
<gene>
    <name evidence="5" type="ORF">JOC58_003469</name>
</gene>
<evidence type="ECO:0000259" key="4">
    <source>
        <dbReference type="PROSITE" id="PS50076"/>
    </source>
</evidence>
<name>A0ABU1J267_9BACL</name>
<feature type="region of interest" description="Disordered" evidence="3">
    <location>
        <begin position="23"/>
        <end position="144"/>
    </location>
</feature>
<feature type="compositionally biased region" description="Basic and acidic residues" evidence="3">
    <location>
        <begin position="86"/>
        <end position="100"/>
    </location>
</feature>